<gene>
    <name evidence="5" type="ORF">EAL2_c21030</name>
</gene>
<evidence type="ECO:0000256" key="4">
    <source>
        <dbReference type="ARBA" id="ARBA00022777"/>
    </source>
</evidence>
<evidence type="ECO:0000313" key="6">
    <source>
        <dbReference type="Proteomes" id="UP000019591"/>
    </source>
</evidence>
<keyword evidence="1" id="KW-0723">Serine/threonine-protein kinase</keyword>
<dbReference type="RefSeq" id="WP_025436311.1">
    <property type="nucleotide sequence ID" value="NZ_CP007452.1"/>
</dbReference>
<dbReference type="NCBIfam" id="NF003742">
    <property type="entry name" value="PRK05339.1"/>
    <property type="match status" value="1"/>
</dbReference>
<dbReference type="PANTHER" id="PTHR31756">
    <property type="entry name" value="PYRUVATE, PHOSPHATE DIKINASE REGULATORY PROTEIN 1, CHLOROPLASTIC"/>
    <property type="match status" value="1"/>
</dbReference>
<evidence type="ECO:0000256" key="3">
    <source>
        <dbReference type="ARBA" id="ARBA00022741"/>
    </source>
</evidence>
<name>W8T6K8_PEPAC</name>
<keyword evidence="6" id="KW-1185">Reference proteome</keyword>
<dbReference type="InterPro" id="IPR005177">
    <property type="entry name" value="Kinase-pyrophosphorylase"/>
</dbReference>
<reference evidence="5 6" key="1">
    <citation type="journal article" date="2014" name="Genome Announc.">
        <title>Complete Genome Sequence of Amino Acid-Utilizing Eubacterium acidaminophilum al-2 (DSM 3953).</title>
        <authorList>
            <person name="Poehlein A."/>
            <person name="Andreesen J.R."/>
            <person name="Daniel R."/>
        </authorList>
    </citation>
    <scope>NUCLEOTIDE SEQUENCE [LARGE SCALE GENOMIC DNA]</scope>
    <source>
        <strain evidence="5 6">DSM 3953</strain>
    </source>
</reference>
<organism evidence="5 6">
    <name type="scientific">Peptoclostridium acidaminophilum DSM 3953</name>
    <dbReference type="NCBI Taxonomy" id="1286171"/>
    <lineage>
        <taxon>Bacteria</taxon>
        <taxon>Bacillati</taxon>
        <taxon>Bacillota</taxon>
        <taxon>Clostridia</taxon>
        <taxon>Peptostreptococcales</taxon>
        <taxon>Peptoclostridiaceae</taxon>
        <taxon>Peptoclostridium</taxon>
    </lineage>
</organism>
<evidence type="ECO:0000256" key="1">
    <source>
        <dbReference type="ARBA" id="ARBA00022527"/>
    </source>
</evidence>
<dbReference type="GO" id="GO:0004674">
    <property type="term" value="F:protein serine/threonine kinase activity"/>
    <property type="evidence" value="ECO:0007669"/>
    <property type="project" value="UniProtKB-KW"/>
</dbReference>
<dbReference type="HOGENOM" id="CLU_046206_2_1_9"/>
<keyword evidence="3" id="KW-0547">Nucleotide-binding</keyword>
<sequence>MEKLCIYIISDSIGETAEKLTGAGLCQFDGIQFEVKKFPYVRDAQLLMDILFQAESENPVIAYTLLDLSLIAALKEFCTAKNIYHIDMINNAVCSISMASHLKPLRKPGHFRKKMMEGITQRINALDFAIKYDDGKDPRGMHQADVVLVGISRTCKTPLGIILGSMGIKSASVPLAPELPVPAELFSVKPGRIVGLAHAPENLAAVRDERLRYMGLPSGNYSSIERIRLELEYARKVMECLGCPVIDVTYRSLEELAHIIVSLVKK</sequence>
<dbReference type="PANTHER" id="PTHR31756:SF3">
    <property type="entry name" value="PYRUVATE, PHOSPHATE DIKINASE REGULATORY PROTEIN 1, CHLOROPLASTIC"/>
    <property type="match status" value="1"/>
</dbReference>
<evidence type="ECO:0000256" key="2">
    <source>
        <dbReference type="ARBA" id="ARBA00022679"/>
    </source>
</evidence>
<keyword evidence="2 5" id="KW-0808">Transferase</keyword>
<protein>
    <submittedName>
        <fullName evidence="5">Putative phosphotransferase</fullName>
        <ecNumber evidence="5">2.7.-.-</ecNumber>
    </submittedName>
</protein>
<dbReference type="AlphaFoldDB" id="W8T6K8"/>
<dbReference type="eggNOG" id="COG1806">
    <property type="taxonomic scope" value="Bacteria"/>
</dbReference>
<dbReference type="Pfam" id="PF03618">
    <property type="entry name" value="Kinase-PPPase"/>
    <property type="match status" value="1"/>
</dbReference>
<dbReference type="Proteomes" id="UP000019591">
    <property type="component" value="Chromosome"/>
</dbReference>
<accession>W8T6K8</accession>
<dbReference type="KEGG" id="eac:EAL2_c21030"/>
<dbReference type="GO" id="GO:0005524">
    <property type="term" value="F:ATP binding"/>
    <property type="evidence" value="ECO:0007669"/>
    <property type="project" value="InterPro"/>
</dbReference>
<dbReference type="EMBL" id="CP007452">
    <property type="protein sequence ID" value="AHM57384.1"/>
    <property type="molecule type" value="Genomic_DNA"/>
</dbReference>
<keyword evidence="4" id="KW-0418">Kinase</keyword>
<dbReference type="OrthoDB" id="9782201at2"/>
<evidence type="ECO:0000313" key="5">
    <source>
        <dbReference type="EMBL" id="AHM57384.1"/>
    </source>
</evidence>
<dbReference type="PATRIC" id="fig|1286171.3.peg.2051"/>
<dbReference type="EC" id="2.7.-.-" evidence="5"/>
<dbReference type="STRING" id="1286171.EAL2_c21030"/>
<proteinExistence type="predicted"/>